<evidence type="ECO:0000256" key="1">
    <source>
        <dbReference type="SAM" id="MobiDB-lite"/>
    </source>
</evidence>
<evidence type="ECO:0000313" key="2">
    <source>
        <dbReference type="EMBL" id="MDT0379580.1"/>
    </source>
</evidence>
<evidence type="ECO:0008006" key="4">
    <source>
        <dbReference type="Google" id="ProtNLM"/>
    </source>
</evidence>
<proteinExistence type="predicted"/>
<organism evidence="2 3">
    <name type="scientific">Streptomyces hazeniae</name>
    <dbReference type="NCBI Taxonomy" id="3075538"/>
    <lineage>
        <taxon>Bacteria</taxon>
        <taxon>Bacillati</taxon>
        <taxon>Actinomycetota</taxon>
        <taxon>Actinomycetes</taxon>
        <taxon>Kitasatosporales</taxon>
        <taxon>Streptomycetaceae</taxon>
        <taxon>Streptomyces</taxon>
    </lineage>
</organism>
<protein>
    <recommendedName>
        <fullName evidence="4">CARDB domain-containing protein</fullName>
    </recommendedName>
</protein>
<dbReference type="Proteomes" id="UP001183414">
    <property type="component" value="Unassembled WGS sequence"/>
</dbReference>
<gene>
    <name evidence="2" type="ORF">RM572_12470</name>
</gene>
<dbReference type="EMBL" id="JAVREQ010000009">
    <property type="protein sequence ID" value="MDT0379580.1"/>
    <property type="molecule type" value="Genomic_DNA"/>
</dbReference>
<comment type="caution">
    <text evidence="2">The sequence shown here is derived from an EMBL/GenBank/DDBJ whole genome shotgun (WGS) entry which is preliminary data.</text>
</comment>
<accession>A0ABU2NRH0</accession>
<feature type="region of interest" description="Disordered" evidence="1">
    <location>
        <begin position="58"/>
        <end position="79"/>
    </location>
</feature>
<keyword evidence="3" id="KW-1185">Reference proteome</keyword>
<reference evidence="3" key="1">
    <citation type="submission" date="2023-07" db="EMBL/GenBank/DDBJ databases">
        <title>30 novel species of actinomycetes from the DSMZ collection.</title>
        <authorList>
            <person name="Nouioui I."/>
        </authorList>
    </citation>
    <scope>NUCLEOTIDE SEQUENCE [LARGE SCALE GENOMIC DNA]</scope>
    <source>
        <strain evidence="3">DSM 42041</strain>
    </source>
</reference>
<sequence>MTRTLTYGNVTIAATPAEAGVNTVVRVANTGVEEAAFQVEVSVKVGGEVSSHRFWFQGVPPGETGEQDATLAGQTRTDDLGKPEIYLDDLRRIG</sequence>
<evidence type="ECO:0000313" key="3">
    <source>
        <dbReference type="Proteomes" id="UP001183414"/>
    </source>
</evidence>
<name>A0ABU2NRH0_9ACTN</name>